<dbReference type="PANTHER" id="PTHR33164">
    <property type="entry name" value="TRANSCRIPTIONAL REGULATOR, MARR FAMILY"/>
    <property type="match status" value="1"/>
</dbReference>
<gene>
    <name evidence="3" type="ORF">GCM10011322_43970</name>
</gene>
<proteinExistence type="predicted"/>
<feature type="domain" description="HTH marR-type" evidence="2">
    <location>
        <begin position="27"/>
        <end position="162"/>
    </location>
</feature>
<sequence>MTRRATAAETAPDGADTDRTTTPDDPDFRLERQVGHLVRRAHQRNAEIFNAVMGRFSVTPTQFAALVTLLDRGPTPQNQLGRLTGMDPATIFGVVGRLTKRGYVRQSAVSEDARLVAISLTREGEAAAREMRATAEEVSTRTLAPLTPEEAATLLALLARIG</sequence>
<protein>
    <recommendedName>
        <fullName evidence="2">HTH marR-type domain-containing protein</fullName>
    </recommendedName>
</protein>
<evidence type="ECO:0000259" key="2">
    <source>
        <dbReference type="PROSITE" id="PS50995"/>
    </source>
</evidence>
<dbReference type="InterPro" id="IPR000835">
    <property type="entry name" value="HTH_MarR-typ"/>
</dbReference>
<dbReference type="PRINTS" id="PR00598">
    <property type="entry name" value="HTHMARR"/>
</dbReference>
<evidence type="ECO:0000256" key="1">
    <source>
        <dbReference type="SAM" id="MobiDB-lite"/>
    </source>
</evidence>
<dbReference type="AlphaFoldDB" id="A0A917V981"/>
<feature type="region of interest" description="Disordered" evidence="1">
    <location>
        <begin position="1"/>
        <end position="28"/>
    </location>
</feature>
<organism evidence="3 4">
    <name type="scientific">Salinarimonas ramus</name>
    <dbReference type="NCBI Taxonomy" id="690164"/>
    <lineage>
        <taxon>Bacteria</taxon>
        <taxon>Pseudomonadati</taxon>
        <taxon>Pseudomonadota</taxon>
        <taxon>Alphaproteobacteria</taxon>
        <taxon>Hyphomicrobiales</taxon>
        <taxon>Salinarimonadaceae</taxon>
        <taxon>Salinarimonas</taxon>
    </lineage>
</organism>
<dbReference type="SUPFAM" id="SSF46785">
    <property type="entry name" value="Winged helix' DNA-binding domain"/>
    <property type="match status" value="1"/>
</dbReference>
<keyword evidence="4" id="KW-1185">Reference proteome</keyword>
<evidence type="ECO:0000313" key="3">
    <source>
        <dbReference type="EMBL" id="GGK52230.1"/>
    </source>
</evidence>
<evidence type="ECO:0000313" key="4">
    <source>
        <dbReference type="Proteomes" id="UP000600449"/>
    </source>
</evidence>
<dbReference type="RefSeq" id="WP_188915429.1">
    <property type="nucleotide sequence ID" value="NZ_BMMF01000016.1"/>
</dbReference>
<dbReference type="InterPro" id="IPR036388">
    <property type="entry name" value="WH-like_DNA-bd_sf"/>
</dbReference>
<dbReference type="PROSITE" id="PS50995">
    <property type="entry name" value="HTH_MARR_2"/>
    <property type="match status" value="1"/>
</dbReference>
<dbReference type="InterPro" id="IPR036390">
    <property type="entry name" value="WH_DNA-bd_sf"/>
</dbReference>
<dbReference type="Proteomes" id="UP000600449">
    <property type="component" value="Unassembled WGS sequence"/>
</dbReference>
<accession>A0A917V981</accession>
<dbReference type="GO" id="GO:0006950">
    <property type="term" value="P:response to stress"/>
    <property type="evidence" value="ECO:0007669"/>
    <property type="project" value="TreeGrafter"/>
</dbReference>
<dbReference type="EMBL" id="BMMF01000016">
    <property type="protein sequence ID" value="GGK52230.1"/>
    <property type="molecule type" value="Genomic_DNA"/>
</dbReference>
<dbReference type="PANTHER" id="PTHR33164:SF95">
    <property type="entry name" value="TRANSCRIPTIONAL REGULATOR"/>
    <property type="match status" value="1"/>
</dbReference>
<dbReference type="GO" id="GO:0003700">
    <property type="term" value="F:DNA-binding transcription factor activity"/>
    <property type="evidence" value="ECO:0007669"/>
    <property type="project" value="InterPro"/>
</dbReference>
<comment type="caution">
    <text evidence="3">The sequence shown here is derived from an EMBL/GenBank/DDBJ whole genome shotgun (WGS) entry which is preliminary data.</text>
</comment>
<name>A0A917V981_9HYPH</name>
<reference evidence="3 4" key="1">
    <citation type="journal article" date="2014" name="Int. J. Syst. Evol. Microbiol.">
        <title>Complete genome sequence of Corynebacterium casei LMG S-19264T (=DSM 44701T), isolated from a smear-ripened cheese.</title>
        <authorList>
            <consortium name="US DOE Joint Genome Institute (JGI-PGF)"/>
            <person name="Walter F."/>
            <person name="Albersmeier A."/>
            <person name="Kalinowski J."/>
            <person name="Ruckert C."/>
        </authorList>
    </citation>
    <scope>NUCLEOTIDE SEQUENCE [LARGE SCALE GENOMIC DNA]</scope>
    <source>
        <strain evidence="3 4">CGMCC 1.9161</strain>
    </source>
</reference>
<dbReference type="Pfam" id="PF01047">
    <property type="entry name" value="MarR"/>
    <property type="match status" value="1"/>
</dbReference>
<feature type="compositionally biased region" description="Basic and acidic residues" evidence="1">
    <location>
        <begin position="16"/>
        <end position="28"/>
    </location>
</feature>
<dbReference type="InterPro" id="IPR039422">
    <property type="entry name" value="MarR/SlyA-like"/>
</dbReference>
<dbReference type="Gene3D" id="1.10.10.10">
    <property type="entry name" value="Winged helix-like DNA-binding domain superfamily/Winged helix DNA-binding domain"/>
    <property type="match status" value="1"/>
</dbReference>
<dbReference type="SMART" id="SM00347">
    <property type="entry name" value="HTH_MARR"/>
    <property type="match status" value="1"/>
</dbReference>